<name>A0ABS1LJC3_9MICO</name>
<dbReference type="InterPro" id="IPR000073">
    <property type="entry name" value="AB_hydrolase_1"/>
</dbReference>
<dbReference type="GO" id="GO:0016787">
    <property type="term" value="F:hydrolase activity"/>
    <property type="evidence" value="ECO:0007669"/>
    <property type="project" value="UniProtKB-KW"/>
</dbReference>
<reference evidence="3 4" key="1">
    <citation type="journal article" date="2021" name="Arch. Microbiol.">
        <title>Myceligenerans indicum sp. nov., an actinobacterium isolated from mangrove sediment of Sundarbans, India.</title>
        <authorList>
            <person name="Asha K."/>
            <person name="Bhadury P."/>
        </authorList>
    </citation>
    <scope>NUCLEOTIDE SEQUENCE [LARGE SCALE GENOMIC DNA]</scope>
    <source>
        <strain evidence="3 4">I2</strain>
    </source>
</reference>
<keyword evidence="4" id="KW-1185">Reference proteome</keyword>
<sequence length="290" mass="31121">MPTLRHLAHLPAPLAAEVATWVAFRLGPRAPVRPHEQETHQASRRSTLSHSRPAVNRGRPVDIAVHTWGDPDAPAVLLVHGWQSRASFFAPVIADLLASGRRVVAYDAPGHGDSGGSRRTLADDVAIIHRLSEAEPGGWEGVVAHSAGVLGAGVALADGAPARRFAGLAGLSSATAINDGFFAASGTPPGLRARYDDVVRRRRFPDEPDLYERYDLTRRPVPATVPALFVHDDADRYVPHRQSELLLGAHAGSAELVTTTGLGHNRIVRDEAVRRRVVDHVVAVKPSNLP</sequence>
<dbReference type="Gene3D" id="3.40.50.1820">
    <property type="entry name" value="alpha/beta hydrolase"/>
    <property type="match status" value="1"/>
</dbReference>
<keyword evidence="3" id="KW-0378">Hydrolase</keyword>
<evidence type="ECO:0000313" key="3">
    <source>
        <dbReference type="EMBL" id="MBL0885662.1"/>
    </source>
</evidence>
<organism evidence="3 4">
    <name type="scientific">Myceligenerans indicum</name>
    <dbReference type="NCBI Taxonomy" id="2593663"/>
    <lineage>
        <taxon>Bacteria</taxon>
        <taxon>Bacillati</taxon>
        <taxon>Actinomycetota</taxon>
        <taxon>Actinomycetes</taxon>
        <taxon>Micrococcales</taxon>
        <taxon>Promicromonosporaceae</taxon>
        <taxon>Myceligenerans</taxon>
    </lineage>
</organism>
<comment type="caution">
    <text evidence="3">The sequence shown here is derived from an EMBL/GenBank/DDBJ whole genome shotgun (WGS) entry which is preliminary data.</text>
</comment>
<evidence type="ECO:0000256" key="1">
    <source>
        <dbReference type="SAM" id="MobiDB-lite"/>
    </source>
</evidence>
<dbReference type="InterPro" id="IPR029058">
    <property type="entry name" value="AB_hydrolase_fold"/>
</dbReference>
<feature type="region of interest" description="Disordered" evidence="1">
    <location>
        <begin position="32"/>
        <end position="56"/>
    </location>
</feature>
<gene>
    <name evidence="3" type="ORF">HGK34_05095</name>
</gene>
<evidence type="ECO:0000259" key="2">
    <source>
        <dbReference type="Pfam" id="PF12697"/>
    </source>
</evidence>
<dbReference type="Proteomes" id="UP000675409">
    <property type="component" value="Unassembled WGS sequence"/>
</dbReference>
<proteinExistence type="predicted"/>
<protein>
    <submittedName>
        <fullName evidence="3">Alpha/beta fold hydrolase</fullName>
    </submittedName>
</protein>
<dbReference type="RefSeq" id="WP_201845496.1">
    <property type="nucleotide sequence ID" value="NZ_JABBYC010000005.1"/>
</dbReference>
<dbReference type="SUPFAM" id="SSF53474">
    <property type="entry name" value="alpha/beta-Hydrolases"/>
    <property type="match status" value="1"/>
</dbReference>
<dbReference type="Pfam" id="PF12697">
    <property type="entry name" value="Abhydrolase_6"/>
    <property type="match status" value="1"/>
</dbReference>
<accession>A0ABS1LJC3</accession>
<evidence type="ECO:0000313" key="4">
    <source>
        <dbReference type="Proteomes" id="UP000675409"/>
    </source>
</evidence>
<dbReference type="EMBL" id="JABBYC010000005">
    <property type="protein sequence ID" value="MBL0885662.1"/>
    <property type="molecule type" value="Genomic_DNA"/>
</dbReference>
<feature type="domain" description="AB hydrolase-1" evidence="2">
    <location>
        <begin position="76"/>
        <end position="273"/>
    </location>
</feature>